<protein>
    <submittedName>
        <fullName evidence="1">Uncharacterized protein</fullName>
    </submittedName>
</protein>
<gene>
    <name evidence="1" type="ORF">LCGC14_1237550</name>
</gene>
<dbReference type="AlphaFoldDB" id="A0A0F9PAZ3"/>
<evidence type="ECO:0000313" key="1">
    <source>
        <dbReference type="EMBL" id="KKM90542.1"/>
    </source>
</evidence>
<organism evidence="1">
    <name type="scientific">marine sediment metagenome</name>
    <dbReference type="NCBI Taxonomy" id="412755"/>
    <lineage>
        <taxon>unclassified sequences</taxon>
        <taxon>metagenomes</taxon>
        <taxon>ecological metagenomes</taxon>
    </lineage>
</organism>
<dbReference type="EMBL" id="LAZR01006658">
    <property type="protein sequence ID" value="KKM90542.1"/>
    <property type="molecule type" value="Genomic_DNA"/>
</dbReference>
<comment type="caution">
    <text evidence="1">The sequence shown here is derived from an EMBL/GenBank/DDBJ whole genome shotgun (WGS) entry which is preliminary data.</text>
</comment>
<accession>A0A0F9PAZ3</accession>
<reference evidence="1" key="1">
    <citation type="journal article" date="2015" name="Nature">
        <title>Complex archaea that bridge the gap between prokaryotes and eukaryotes.</title>
        <authorList>
            <person name="Spang A."/>
            <person name="Saw J.H."/>
            <person name="Jorgensen S.L."/>
            <person name="Zaremba-Niedzwiedzka K."/>
            <person name="Martijn J."/>
            <person name="Lind A.E."/>
            <person name="van Eijk R."/>
            <person name="Schleper C."/>
            <person name="Guy L."/>
            <person name="Ettema T.J."/>
        </authorList>
    </citation>
    <scope>NUCLEOTIDE SEQUENCE</scope>
</reference>
<proteinExistence type="predicted"/>
<name>A0A0F9PAZ3_9ZZZZ</name>
<sequence length="249" mass="29420">MISYIIWRIERLITKNEDLLNNVLAESFLETFQPISIDILSQLHNTDIIIKIGKFSEQIFIKWLKIGFQLSTHDDNFLIKCSDIYVDQIYQITENLFAVPPVREQVTEDHHIAYGFQVLGDPRILLKFSDEQVDFLYDLNSSMLGSLFGRLIRNSPIESTFPPSLRRLIINHNDDVAFKNRIFQAFSTGVRSFSGNNYDQQYEGDYKRIVNWRESAITNIFREWLKELHQHINSLKESTRNLWREKEVE</sequence>